<gene>
    <name evidence="2" type="ORF">GK047_14995</name>
</gene>
<protein>
    <submittedName>
        <fullName evidence="2">Uncharacterized protein</fullName>
    </submittedName>
</protein>
<reference evidence="2" key="1">
    <citation type="submission" date="2020-02" db="EMBL/GenBank/DDBJ databases">
        <authorList>
            <person name="Shen X.-R."/>
            <person name="Zhang Y.-X."/>
        </authorList>
    </citation>
    <scope>NUCLEOTIDE SEQUENCE</scope>
    <source>
        <strain evidence="2">SYP-B3998</strain>
    </source>
</reference>
<proteinExistence type="predicted"/>
<dbReference type="EMBL" id="JAAIKC010000005">
    <property type="protein sequence ID" value="NEW07311.1"/>
    <property type="molecule type" value="Genomic_DNA"/>
</dbReference>
<name>A0A6G4A0F9_9BACL</name>
<feature type="region of interest" description="Disordered" evidence="1">
    <location>
        <begin position="92"/>
        <end position="114"/>
    </location>
</feature>
<dbReference type="AlphaFoldDB" id="A0A6G4A0F9"/>
<dbReference type="RefSeq" id="WP_163948070.1">
    <property type="nucleotide sequence ID" value="NZ_JAAIKC010000005.1"/>
</dbReference>
<sequence length="197" mass="22502">MVIQSSISPFKKIKGSIALNEMHLHKLPWPEEVLLSLGELDVKLRITLSYYIEPSPGEVGWKSRYSYSSFGLRFDMNGSATEEQFIKRINEAAKDEEDGKPPSSNIDWTLGPNTRNKGSIHSDIWETTASQLATSNMIGIYPISGWWSKRPWLKRWDREVKYTLIVTLSTPASEIDLYTPIEVATKIRNKIIIDDKN</sequence>
<evidence type="ECO:0000256" key="1">
    <source>
        <dbReference type="SAM" id="MobiDB-lite"/>
    </source>
</evidence>
<organism evidence="2">
    <name type="scientific">Paenibacillus sp. SYP-B3998</name>
    <dbReference type="NCBI Taxonomy" id="2678564"/>
    <lineage>
        <taxon>Bacteria</taxon>
        <taxon>Bacillati</taxon>
        <taxon>Bacillota</taxon>
        <taxon>Bacilli</taxon>
        <taxon>Bacillales</taxon>
        <taxon>Paenibacillaceae</taxon>
        <taxon>Paenibacillus</taxon>
    </lineage>
</organism>
<feature type="compositionally biased region" description="Polar residues" evidence="1">
    <location>
        <begin position="102"/>
        <end position="114"/>
    </location>
</feature>
<evidence type="ECO:0000313" key="2">
    <source>
        <dbReference type="EMBL" id="NEW07311.1"/>
    </source>
</evidence>
<accession>A0A6G4A0F9</accession>
<comment type="caution">
    <text evidence="2">The sequence shown here is derived from an EMBL/GenBank/DDBJ whole genome shotgun (WGS) entry which is preliminary data.</text>
</comment>